<keyword evidence="5" id="KW-0175">Coiled coil</keyword>
<dbReference type="EMBL" id="CAJNYU010000913">
    <property type="protein sequence ID" value="CAF3397102.1"/>
    <property type="molecule type" value="Genomic_DNA"/>
</dbReference>
<organism evidence="8 9">
    <name type="scientific">Rotaria socialis</name>
    <dbReference type="NCBI Taxonomy" id="392032"/>
    <lineage>
        <taxon>Eukaryota</taxon>
        <taxon>Metazoa</taxon>
        <taxon>Spiralia</taxon>
        <taxon>Gnathifera</taxon>
        <taxon>Rotifera</taxon>
        <taxon>Eurotatoria</taxon>
        <taxon>Bdelloidea</taxon>
        <taxon>Philodinida</taxon>
        <taxon>Philodinidae</taxon>
        <taxon>Rotaria</taxon>
    </lineage>
</organism>
<dbReference type="PANTHER" id="PTHR10037">
    <property type="entry name" value="VOLTAGE-GATED CATION CHANNEL CALCIUM AND SODIUM"/>
    <property type="match status" value="1"/>
</dbReference>
<evidence type="ECO:0000256" key="3">
    <source>
        <dbReference type="ARBA" id="ARBA00022989"/>
    </source>
</evidence>
<comment type="caution">
    <text evidence="8">The sequence shown here is derived from an EMBL/GenBank/DDBJ whole genome shotgun (WGS) entry which is preliminary data.</text>
</comment>
<dbReference type="Gene3D" id="1.10.287.70">
    <property type="match status" value="2"/>
</dbReference>
<dbReference type="Proteomes" id="UP000663869">
    <property type="component" value="Unassembled WGS sequence"/>
</dbReference>
<evidence type="ECO:0000256" key="6">
    <source>
        <dbReference type="SAM" id="Phobius"/>
    </source>
</evidence>
<feature type="domain" description="Ion transport" evidence="7">
    <location>
        <begin position="86"/>
        <end position="174"/>
    </location>
</feature>
<dbReference type="InterPro" id="IPR005821">
    <property type="entry name" value="Ion_trans_dom"/>
</dbReference>
<dbReference type="Pfam" id="PF00520">
    <property type="entry name" value="Ion_trans"/>
    <property type="match status" value="2"/>
</dbReference>
<feature type="coiled-coil region" evidence="5">
    <location>
        <begin position="170"/>
        <end position="200"/>
    </location>
</feature>
<sequence length="644" mass="74276">MFWNKNGATTESVVNDYLTWRLKNKSSSSTTNRLFTIVHKIGSDCERIYTPQQSIFYFQYVPSFSLNNCPSARNITTRQQCETTSDHHWKNQQYNFDNLGHALLALFVLSSRDGWVQIMYNGIDAVDIDMQPIRNYSEVKLVYFISFLLLVGFFVLNMFVGVVVENFHICRAKQEREEKAKRTAKRAKKLERQRRRMREVPYYADFSPSRRRLHNLCSSKYFDLTIAAVIGLNVITMSFKFYFMPPAFDMTLDYCNYVFTSVFTIELISKIIALGPFRYFKDKWNRLDIVIVVLSIVGIALEKMNNGHIWPINPTLIRVMRVLRIARALKLVKMAKGIRSLLDTVIQALPQVGNLGLLFFLLFFIFAALGVELFSKLECSDERPCSGLDKHAHFKDFGMAFLTLFRIATGDNWNGIMKESNQMMADDTELDEEIERHLEADACDCHYFEQPLLDQKDFDANFILFLNESDIHFFPLTKQLSVPPNFTYNSLNSLLENLDKGTTFNDLSISLIDNSPSCILPSRVDKTNFSNNVEENGSLTTQISSETLNKTTAIIFHHHSNSAPRHGQKNDITKQNINLSSENKQIENKTRSLSTSSLRIHSEGHQNLTDDNVGQSVSRNIIKHDKSSKHKKYEFRPNLNLYDK</sequence>
<dbReference type="Gene3D" id="1.20.120.350">
    <property type="entry name" value="Voltage-gated potassium channels. Chain C"/>
    <property type="match status" value="1"/>
</dbReference>
<gene>
    <name evidence="8" type="ORF">FME351_LOCUS8706</name>
</gene>
<evidence type="ECO:0000256" key="5">
    <source>
        <dbReference type="SAM" id="Coils"/>
    </source>
</evidence>
<protein>
    <recommendedName>
        <fullName evidence="7">Ion transport domain-containing protein</fullName>
    </recommendedName>
</protein>
<feature type="transmembrane region" description="Helical" evidence="6">
    <location>
        <begin position="355"/>
        <end position="374"/>
    </location>
</feature>
<feature type="domain" description="Ion transport" evidence="7">
    <location>
        <begin position="219"/>
        <end position="421"/>
    </location>
</feature>
<dbReference type="SUPFAM" id="SSF81324">
    <property type="entry name" value="Voltage-gated potassium channels"/>
    <property type="match status" value="2"/>
</dbReference>
<dbReference type="GO" id="GO:0086010">
    <property type="term" value="P:membrane depolarization during action potential"/>
    <property type="evidence" value="ECO:0007669"/>
    <property type="project" value="TreeGrafter"/>
</dbReference>
<dbReference type="FunFam" id="1.20.120.350:FF:000008">
    <property type="entry name" value="Voltage-dependent T-type calcium channel subunit alpha"/>
    <property type="match status" value="1"/>
</dbReference>
<accession>A0A817ZX59</accession>
<dbReference type="GO" id="GO:0070509">
    <property type="term" value="P:calcium ion import"/>
    <property type="evidence" value="ECO:0007669"/>
    <property type="project" value="TreeGrafter"/>
</dbReference>
<evidence type="ECO:0000313" key="9">
    <source>
        <dbReference type="Proteomes" id="UP000663869"/>
    </source>
</evidence>
<dbReference type="InterPro" id="IPR027359">
    <property type="entry name" value="Volt_channel_dom_sf"/>
</dbReference>
<keyword evidence="3 6" id="KW-1133">Transmembrane helix</keyword>
<reference evidence="8" key="1">
    <citation type="submission" date="2021-02" db="EMBL/GenBank/DDBJ databases">
        <authorList>
            <person name="Nowell W R."/>
        </authorList>
    </citation>
    <scope>NUCLEOTIDE SEQUENCE</scope>
</reference>
<evidence type="ECO:0000256" key="1">
    <source>
        <dbReference type="ARBA" id="ARBA00004141"/>
    </source>
</evidence>
<evidence type="ECO:0000313" key="8">
    <source>
        <dbReference type="EMBL" id="CAF3397102.1"/>
    </source>
</evidence>
<dbReference type="GO" id="GO:0043005">
    <property type="term" value="C:neuron projection"/>
    <property type="evidence" value="ECO:0007669"/>
    <property type="project" value="TreeGrafter"/>
</dbReference>
<dbReference type="PANTHER" id="PTHR10037:SF230">
    <property type="entry name" value="CA[2+]-CHANNEL PROTEIN ALPHA[[1]] SUBUNIT T, ISOFORM F"/>
    <property type="match status" value="1"/>
</dbReference>
<dbReference type="GO" id="GO:0001518">
    <property type="term" value="C:voltage-gated sodium channel complex"/>
    <property type="evidence" value="ECO:0007669"/>
    <property type="project" value="TreeGrafter"/>
</dbReference>
<keyword evidence="4 6" id="KW-0472">Membrane</keyword>
<feature type="transmembrane region" description="Helical" evidence="6">
    <location>
        <begin position="221"/>
        <end position="244"/>
    </location>
</feature>
<name>A0A817ZX59_9BILA</name>
<dbReference type="InterPro" id="IPR043203">
    <property type="entry name" value="VGCC_Ca_Na"/>
</dbReference>
<dbReference type="GO" id="GO:0008332">
    <property type="term" value="F:low voltage-gated calcium channel activity"/>
    <property type="evidence" value="ECO:0007669"/>
    <property type="project" value="TreeGrafter"/>
</dbReference>
<comment type="subcellular location">
    <subcellularLocation>
        <location evidence="1">Membrane</location>
        <topology evidence="1">Multi-pass membrane protein</topology>
    </subcellularLocation>
</comment>
<keyword evidence="2 6" id="KW-0812">Transmembrane</keyword>
<dbReference type="GO" id="GO:0005248">
    <property type="term" value="F:voltage-gated sodium channel activity"/>
    <property type="evidence" value="ECO:0007669"/>
    <property type="project" value="TreeGrafter"/>
</dbReference>
<feature type="transmembrane region" description="Helical" evidence="6">
    <location>
        <begin position="256"/>
        <end position="277"/>
    </location>
</feature>
<evidence type="ECO:0000256" key="2">
    <source>
        <dbReference type="ARBA" id="ARBA00022692"/>
    </source>
</evidence>
<feature type="transmembrane region" description="Helical" evidence="6">
    <location>
        <begin position="141"/>
        <end position="164"/>
    </location>
</feature>
<dbReference type="AlphaFoldDB" id="A0A817ZX59"/>
<proteinExistence type="predicted"/>
<evidence type="ECO:0000259" key="7">
    <source>
        <dbReference type="Pfam" id="PF00520"/>
    </source>
</evidence>
<evidence type="ECO:0000256" key="4">
    <source>
        <dbReference type="ARBA" id="ARBA00023136"/>
    </source>
</evidence>